<evidence type="ECO:0000313" key="1">
    <source>
        <dbReference type="EMBL" id="GES19024.1"/>
    </source>
</evidence>
<organism evidence="1 2">
    <name type="scientific">Acrocarpospora pleiomorpha</name>
    <dbReference type="NCBI Taxonomy" id="90975"/>
    <lineage>
        <taxon>Bacteria</taxon>
        <taxon>Bacillati</taxon>
        <taxon>Actinomycetota</taxon>
        <taxon>Actinomycetes</taxon>
        <taxon>Streptosporangiales</taxon>
        <taxon>Streptosporangiaceae</taxon>
        <taxon>Acrocarpospora</taxon>
    </lineage>
</organism>
<evidence type="ECO:0000313" key="2">
    <source>
        <dbReference type="Proteomes" id="UP000377595"/>
    </source>
</evidence>
<dbReference type="AlphaFoldDB" id="A0A5M3XCU0"/>
<reference evidence="1 2" key="1">
    <citation type="submission" date="2019-10" db="EMBL/GenBank/DDBJ databases">
        <title>Whole genome shotgun sequence of Acrocarpospora pleiomorpha NBRC 16267.</title>
        <authorList>
            <person name="Ichikawa N."/>
            <person name="Kimura A."/>
            <person name="Kitahashi Y."/>
            <person name="Komaki H."/>
            <person name="Oguchi A."/>
        </authorList>
    </citation>
    <scope>NUCLEOTIDE SEQUENCE [LARGE SCALE GENOMIC DNA]</scope>
    <source>
        <strain evidence="1 2">NBRC 16267</strain>
    </source>
</reference>
<proteinExistence type="predicted"/>
<sequence>MTSPCTASVQHCASSAMRRFAAGVSVIPVRRSARGNAEPVGDVGGSKVGDDLLELAARYMIDSDSHGDGAYWRDTHLRAEVCCIDT</sequence>
<dbReference type="Proteomes" id="UP000377595">
    <property type="component" value="Unassembled WGS sequence"/>
</dbReference>
<keyword evidence="2" id="KW-1185">Reference proteome</keyword>
<protein>
    <submittedName>
        <fullName evidence="1">Uncharacterized protein</fullName>
    </submittedName>
</protein>
<dbReference type="EMBL" id="BLAF01000009">
    <property type="protein sequence ID" value="GES19024.1"/>
    <property type="molecule type" value="Genomic_DNA"/>
</dbReference>
<accession>A0A5M3XCU0</accession>
<gene>
    <name evidence="1" type="ORF">Aple_019200</name>
</gene>
<comment type="caution">
    <text evidence="1">The sequence shown here is derived from an EMBL/GenBank/DDBJ whole genome shotgun (WGS) entry which is preliminary data.</text>
</comment>
<name>A0A5M3XCU0_9ACTN</name>